<dbReference type="InterPro" id="IPR004563">
    <property type="entry name" value="Apolipo_AcylTrfase"/>
</dbReference>
<keyword evidence="8 10" id="KW-0472">Membrane</keyword>
<keyword evidence="4" id="KW-0997">Cell inner membrane</keyword>
<dbReference type="GO" id="GO:0005886">
    <property type="term" value="C:plasma membrane"/>
    <property type="evidence" value="ECO:0007669"/>
    <property type="project" value="UniProtKB-SubCell"/>
</dbReference>
<evidence type="ECO:0000256" key="9">
    <source>
        <dbReference type="ARBA" id="ARBA00023315"/>
    </source>
</evidence>
<evidence type="ECO:0000313" key="13">
    <source>
        <dbReference type="Proteomes" id="UP000233350"/>
    </source>
</evidence>
<comment type="caution">
    <text evidence="12">The sequence shown here is derived from an EMBL/GenBank/DDBJ whole genome shotgun (WGS) entry which is preliminary data.</text>
</comment>
<feature type="transmembrane region" description="Helical" evidence="10">
    <location>
        <begin position="89"/>
        <end position="111"/>
    </location>
</feature>
<evidence type="ECO:0000256" key="5">
    <source>
        <dbReference type="ARBA" id="ARBA00022679"/>
    </source>
</evidence>
<dbReference type="PANTHER" id="PTHR38686:SF1">
    <property type="entry name" value="APOLIPOPROTEIN N-ACYLTRANSFERASE"/>
    <property type="match status" value="1"/>
</dbReference>
<dbReference type="PROSITE" id="PS50263">
    <property type="entry name" value="CN_HYDROLASE"/>
    <property type="match status" value="1"/>
</dbReference>
<feature type="domain" description="CN hydrolase" evidence="11">
    <location>
        <begin position="206"/>
        <end position="422"/>
    </location>
</feature>
<dbReference type="Pfam" id="PF26365">
    <property type="entry name" value="ApoNAT_membrane"/>
    <property type="match status" value="1"/>
</dbReference>
<evidence type="ECO:0000256" key="6">
    <source>
        <dbReference type="ARBA" id="ARBA00022692"/>
    </source>
</evidence>
<feature type="transmembrane region" description="Helical" evidence="10">
    <location>
        <begin position="118"/>
        <end position="136"/>
    </location>
</feature>
<reference evidence="12 13" key="1">
    <citation type="submission" date="2016-07" db="EMBL/GenBank/DDBJ databases">
        <title>Detection of Helicobacter winghamensis from caecal content of red fox (Vulpes vulpes).</title>
        <authorList>
            <person name="Zanoni R.G."/>
            <person name="Florio D."/>
            <person name="Caffara M."/>
            <person name="Renzi M."/>
            <person name="Parisi A."/>
            <person name="Pasquali F."/>
            <person name="Manfreda G."/>
        </authorList>
    </citation>
    <scope>NUCLEOTIDE SEQUENCE [LARGE SCALE GENOMIC DNA]</scope>
    <source>
        <strain evidence="12 13">295_13</strain>
    </source>
</reference>
<dbReference type="EMBL" id="MBPK01000043">
    <property type="protein sequence ID" value="PKT80399.1"/>
    <property type="molecule type" value="Genomic_DNA"/>
</dbReference>
<evidence type="ECO:0000256" key="7">
    <source>
        <dbReference type="ARBA" id="ARBA00022989"/>
    </source>
</evidence>
<dbReference type="AlphaFoldDB" id="A0A2N3PIA9"/>
<feature type="transmembrane region" description="Helical" evidence="10">
    <location>
        <begin position="60"/>
        <end position="77"/>
    </location>
</feature>
<dbReference type="Proteomes" id="UP000233350">
    <property type="component" value="Unassembled WGS sequence"/>
</dbReference>
<name>A0A2N3PIA9_9HELI</name>
<dbReference type="STRING" id="556267.HWAG_00884"/>
<comment type="similarity">
    <text evidence="2">Belongs to the CN hydrolase family. Apolipoprotein N-acyltransferase subfamily.</text>
</comment>
<evidence type="ECO:0000256" key="3">
    <source>
        <dbReference type="ARBA" id="ARBA00022475"/>
    </source>
</evidence>
<feature type="transmembrane region" description="Helical" evidence="10">
    <location>
        <begin position="39"/>
        <end position="55"/>
    </location>
</feature>
<comment type="subcellular location">
    <subcellularLocation>
        <location evidence="1">Cell membrane</location>
        <topology evidence="1">Multi-pass membrane protein</topology>
    </subcellularLocation>
</comment>
<dbReference type="InterPro" id="IPR003010">
    <property type="entry name" value="C-N_Hydrolase"/>
</dbReference>
<keyword evidence="6 10" id="KW-0812">Transmembrane</keyword>
<dbReference type="GO" id="GO:0016410">
    <property type="term" value="F:N-acyltransferase activity"/>
    <property type="evidence" value="ECO:0007669"/>
    <property type="project" value="InterPro"/>
</dbReference>
<evidence type="ECO:0000256" key="8">
    <source>
        <dbReference type="ARBA" id="ARBA00023136"/>
    </source>
</evidence>
<protein>
    <submittedName>
        <fullName evidence="12">Apolipoprotein N-acyltransferase</fullName>
    </submittedName>
</protein>
<feature type="transmembrane region" description="Helical" evidence="10">
    <location>
        <begin position="151"/>
        <end position="168"/>
    </location>
</feature>
<dbReference type="InterPro" id="IPR059109">
    <property type="entry name" value="Lnt_membrane_dom"/>
</dbReference>
<keyword evidence="12" id="KW-0449">Lipoprotein</keyword>
<dbReference type="InterPro" id="IPR036526">
    <property type="entry name" value="C-N_Hydrolase_sf"/>
</dbReference>
<accession>A0A2N3PIA9</accession>
<gene>
    <name evidence="12" type="ORF">BCM31_03165</name>
</gene>
<feature type="transmembrane region" description="Helical" evidence="10">
    <location>
        <begin position="12"/>
        <end position="33"/>
    </location>
</feature>
<evidence type="ECO:0000256" key="2">
    <source>
        <dbReference type="ARBA" id="ARBA00010065"/>
    </source>
</evidence>
<sequence>MLGQKVLANRLHGILAGILCALFLSAFIYLEHFLDNKNFPLYSTLFAILGLFLYFKLSRLGAFVCGGILGILWFYWVGFSFRFYDLSHLIPLVWIVFFVVYGALFYLFCFFSSPFYRLVALTLSSFIHPFGFNWFIPEVILTKSYFFPSKFTLFLLLCSILILSAFLAKKLYKTSLIWLCSFALLLPHNTEIKKDSNIMPLRIKTTHFEVPQDERWQTNQMPNILTQNFETILKAKNAGYDLVILPETAFPLSLNLQSALLEKLKEESKEIAILTGAIFQDSIQEKPRFFNSAYLFQNGEMQVFHKLILVPFGEKIPLPNFIAKWMNAFFFDGAQDFIAQDFIAPNFAWIKNQKFQIAICYEATRDEFYANSPSNLIAISNNAWFVPSIEPTLQKLLMLYFSKNHNTTIYHSSNASEDFTLH</sequence>
<keyword evidence="5 12" id="KW-0808">Transferase</keyword>
<evidence type="ECO:0000313" key="12">
    <source>
        <dbReference type="EMBL" id="PKT80399.1"/>
    </source>
</evidence>
<dbReference type="PANTHER" id="PTHR38686">
    <property type="entry name" value="APOLIPOPROTEIN N-ACYLTRANSFERASE"/>
    <property type="match status" value="1"/>
</dbReference>
<dbReference type="Gene3D" id="3.60.110.10">
    <property type="entry name" value="Carbon-nitrogen hydrolase"/>
    <property type="match status" value="1"/>
</dbReference>
<keyword evidence="9 12" id="KW-0012">Acyltransferase</keyword>
<evidence type="ECO:0000256" key="4">
    <source>
        <dbReference type="ARBA" id="ARBA00022519"/>
    </source>
</evidence>
<evidence type="ECO:0000256" key="10">
    <source>
        <dbReference type="SAM" id="Phobius"/>
    </source>
</evidence>
<keyword evidence="7 10" id="KW-1133">Transmembrane helix</keyword>
<keyword evidence="13" id="KW-1185">Reference proteome</keyword>
<evidence type="ECO:0000259" key="11">
    <source>
        <dbReference type="PROSITE" id="PS50263"/>
    </source>
</evidence>
<evidence type="ECO:0000256" key="1">
    <source>
        <dbReference type="ARBA" id="ARBA00004651"/>
    </source>
</evidence>
<organism evidence="12 13">
    <name type="scientific">Helicobacter winghamensis</name>
    <dbReference type="NCBI Taxonomy" id="157268"/>
    <lineage>
        <taxon>Bacteria</taxon>
        <taxon>Pseudomonadati</taxon>
        <taxon>Campylobacterota</taxon>
        <taxon>Epsilonproteobacteria</taxon>
        <taxon>Campylobacterales</taxon>
        <taxon>Helicobacteraceae</taxon>
        <taxon>Helicobacter</taxon>
    </lineage>
</organism>
<proteinExistence type="inferred from homology"/>
<dbReference type="OrthoDB" id="9804277at2"/>
<dbReference type="NCBIfam" id="TIGR00546">
    <property type="entry name" value="lnt"/>
    <property type="match status" value="1"/>
</dbReference>
<dbReference type="GO" id="GO:0042158">
    <property type="term" value="P:lipoprotein biosynthetic process"/>
    <property type="evidence" value="ECO:0007669"/>
    <property type="project" value="InterPro"/>
</dbReference>
<keyword evidence="3" id="KW-1003">Cell membrane</keyword>
<dbReference type="SUPFAM" id="SSF56317">
    <property type="entry name" value="Carbon-nitrogen hydrolase"/>
    <property type="match status" value="1"/>
</dbReference>